<dbReference type="Proteomes" id="UP000004358">
    <property type="component" value="Unassembled WGS sequence"/>
</dbReference>
<name>A3ZNE5_9BACT</name>
<comment type="caution">
    <text evidence="1">The sequence shown here is derived from an EMBL/GenBank/DDBJ whole genome shotgun (WGS) entry which is preliminary data.</text>
</comment>
<organism evidence="1 2">
    <name type="scientific">Blastopirellula marina DSM 3645</name>
    <dbReference type="NCBI Taxonomy" id="314230"/>
    <lineage>
        <taxon>Bacteria</taxon>
        <taxon>Pseudomonadati</taxon>
        <taxon>Planctomycetota</taxon>
        <taxon>Planctomycetia</taxon>
        <taxon>Pirellulales</taxon>
        <taxon>Pirellulaceae</taxon>
        <taxon>Blastopirellula</taxon>
    </lineage>
</organism>
<dbReference type="AlphaFoldDB" id="A3ZNE5"/>
<sequence length="45" mass="5130">MPGELGNGDSLGRRFRWENAFGDELSAMRDAMTNIDLEKLDRRST</sequence>
<reference evidence="1 2" key="1">
    <citation type="submission" date="2006-02" db="EMBL/GenBank/DDBJ databases">
        <authorList>
            <person name="Amann R."/>
            <person name="Ferriera S."/>
            <person name="Johnson J."/>
            <person name="Kravitz S."/>
            <person name="Halpern A."/>
            <person name="Remington K."/>
            <person name="Beeson K."/>
            <person name="Tran B."/>
            <person name="Rogers Y.-H."/>
            <person name="Friedman R."/>
            <person name="Venter J.C."/>
        </authorList>
    </citation>
    <scope>NUCLEOTIDE SEQUENCE [LARGE SCALE GENOMIC DNA]</scope>
    <source>
        <strain evidence="1 2">DSM 3645</strain>
    </source>
</reference>
<proteinExistence type="predicted"/>
<evidence type="ECO:0000313" key="2">
    <source>
        <dbReference type="Proteomes" id="UP000004358"/>
    </source>
</evidence>
<protein>
    <submittedName>
        <fullName evidence="1">Uncharacterized protein</fullName>
    </submittedName>
</protein>
<gene>
    <name evidence="1" type="ORF">DSM3645_16850</name>
</gene>
<dbReference type="EMBL" id="AANZ01000003">
    <property type="protein sequence ID" value="EAQ81840.1"/>
    <property type="molecule type" value="Genomic_DNA"/>
</dbReference>
<evidence type="ECO:0000313" key="1">
    <source>
        <dbReference type="EMBL" id="EAQ81840.1"/>
    </source>
</evidence>
<accession>A3ZNE5</accession>
<dbReference type="HOGENOM" id="CLU_3196715_0_0_0"/>